<evidence type="ECO:0000256" key="11">
    <source>
        <dbReference type="PIRSR" id="PIRSR000495-1"/>
    </source>
</evidence>
<dbReference type="InterPro" id="IPR010139">
    <property type="entry name" value="Imidazole-glycPsynth_HisH"/>
</dbReference>
<evidence type="ECO:0000256" key="6">
    <source>
        <dbReference type="ARBA" id="ARBA00023102"/>
    </source>
</evidence>
<keyword evidence="7 10" id="KW-0456">Lyase</keyword>
<dbReference type="PANTHER" id="PTHR42701:SF1">
    <property type="entry name" value="IMIDAZOLE GLYCEROL PHOSPHATE SYNTHASE SUBUNIT HISH"/>
    <property type="match status" value="1"/>
</dbReference>
<evidence type="ECO:0000256" key="3">
    <source>
        <dbReference type="ARBA" id="ARBA00022605"/>
    </source>
</evidence>
<keyword evidence="5 10" id="KW-0315">Glutamine amidotransferase</keyword>
<dbReference type="Gene3D" id="3.40.50.880">
    <property type="match status" value="1"/>
</dbReference>
<accession>A0AA41Y8G9</accession>
<evidence type="ECO:0000256" key="1">
    <source>
        <dbReference type="ARBA" id="ARBA00005091"/>
    </source>
</evidence>
<dbReference type="InterPro" id="IPR029062">
    <property type="entry name" value="Class_I_gatase-like"/>
</dbReference>
<evidence type="ECO:0000259" key="12">
    <source>
        <dbReference type="Pfam" id="PF00117"/>
    </source>
</evidence>
<dbReference type="EC" id="3.5.1.2" evidence="10"/>
<comment type="catalytic activity">
    <reaction evidence="8 10">
        <text>5-[(5-phospho-1-deoxy-D-ribulos-1-ylimino)methylamino]-1-(5-phospho-beta-D-ribosyl)imidazole-4-carboxamide + L-glutamine = D-erythro-1-(imidazol-4-yl)glycerol 3-phosphate + 5-amino-1-(5-phospho-beta-D-ribosyl)imidazole-4-carboxamide + L-glutamate + H(+)</text>
        <dbReference type="Rhea" id="RHEA:24793"/>
        <dbReference type="ChEBI" id="CHEBI:15378"/>
        <dbReference type="ChEBI" id="CHEBI:29985"/>
        <dbReference type="ChEBI" id="CHEBI:58278"/>
        <dbReference type="ChEBI" id="CHEBI:58359"/>
        <dbReference type="ChEBI" id="CHEBI:58475"/>
        <dbReference type="ChEBI" id="CHEBI:58525"/>
        <dbReference type="EC" id="4.3.2.10"/>
    </reaction>
</comment>
<evidence type="ECO:0000256" key="10">
    <source>
        <dbReference type="HAMAP-Rule" id="MF_00278"/>
    </source>
</evidence>
<evidence type="ECO:0000256" key="4">
    <source>
        <dbReference type="ARBA" id="ARBA00022801"/>
    </source>
</evidence>
<evidence type="ECO:0000256" key="8">
    <source>
        <dbReference type="ARBA" id="ARBA00047838"/>
    </source>
</evidence>
<dbReference type="GO" id="GO:0000107">
    <property type="term" value="F:imidazoleglycerol-phosphate synthase activity"/>
    <property type="evidence" value="ECO:0007669"/>
    <property type="project" value="UniProtKB-UniRule"/>
</dbReference>
<dbReference type="Proteomes" id="UP001163821">
    <property type="component" value="Unassembled WGS sequence"/>
</dbReference>
<dbReference type="Pfam" id="PF00117">
    <property type="entry name" value="GATase"/>
    <property type="match status" value="1"/>
</dbReference>
<dbReference type="PIRSF" id="PIRSF000495">
    <property type="entry name" value="Amidotransf_hisH"/>
    <property type="match status" value="1"/>
</dbReference>
<gene>
    <name evidence="10 13" type="primary">hisH</name>
    <name evidence="13" type="ORF">N2K84_00675</name>
</gene>
<name>A0AA41Y8G9_9BACT</name>
<sequence>MNIVIIKYNAGNIESVSNALLRLGVQAEITGDHDKIRAADKVIFPGVGEASTTMAFLKKEGLDKLIPSLTQPVLGICLGLQLMCSHSEEGDTPCLGIFEEKVKRFQPEPGMEYVTKVPHMGWNSIAQLKSGIFDTSLEEQYVYFVHSYYAAVGEHTAAVCNYINPFSAALNKDNFYATQFHPEKSGPVGQKILENFLKI</sequence>
<feature type="active site" evidence="10 11">
    <location>
        <position position="181"/>
    </location>
</feature>
<dbReference type="EMBL" id="JAPAAF010000001">
    <property type="protein sequence ID" value="MCW0481223.1"/>
    <property type="molecule type" value="Genomic_DNA"/>
</dbReference>
<dbReference type="RefSeq" id="WP_282589828.1">
    <property type="nucleotide sequence ID" value="NZ_JAPAAF010000001.1"/>
</dbReference>
<dbReference type="InterPro" id="IPR017926">
    <property type="entry name" value="GATASE"/>
</dbReference>
<dbReference type="NCBIfam" id="TIGR01855">
    <property type="entry name" value="IMP_synth_hisH"/>
    <property type="match status" value="1"/>
</dbReference>
<feature type="active site" evidence="10 11">
    <location>
        <position position="183"/>
    </location>
</feature>
<evidence type="ECO:0000256" key="2">
    <source>
        <dbReference type="ARBA" id="ARBA00011152"/>
    </source>
</evidence>
<comment type="catalytic activity">
    <reaction evidence="9 10">
        <text>L-glutamine + H2O = L-glutamate + NH4(+)</text>
        <dbReference type="Rhea" id="RHEA:15889"/>
        <dbReference type="ChEBI" id="CHEBI:15377"/>
        <dbReference type="ChEBI" id="CHEBI:28938"/>
        <dbReference type="ChEBI" id="CHEBI:29985"/>
        <dbReference type="ChEBI" id="CHEBI:58359"/>
        <dbReference type="EC" id="3.5.1.2"/>
    </reaction>
</comment>
<dbReference type="PANTHER" id="PTHR42701">
    <property type="entry name" value="IMIDAZOLE GLYCEROL PHOSPHATE SYNTHASE SUBUNIT HISH"/>
    <property type="match status" value="1"/>
</dbReference>
<dbReference type="EC" id="4.3.2.10" evidence="10"/>
<dbReference type="CDD" id="cd01748">
    <property type="entry name" value="GATase1_IGP_Synthase"/>
    <property type="match status" value="1"/>
</dbReference>
<dbReference type="GO" id="GO:0005737">
    <property type="term" value="C:cytoplasm"/>
    <property type="evidence" value="ECO:0007669"/>
    <property type="project" value="UniProtKB-SubCell"/>
</dbReference>
<reference evidence="13" key="1">
    <citation type="submission" date="2022-10" db="EMBL/GenBank/DDBJ databases">
        <title>Gaoshiqiia sediminis gen. nov., sp. nov., isolated from coastal sediment.</title>
        <authorList>
            <person name="Yu W.X."/>
            <person name="Mu D.S."/>
            <person name="Du J.Z."/>
            <person name="Liang Y.Q."/>
        </authorList>
    </citation>
    <scope>NUCLEOTIDE SEQUENCE</scope>
    <source>
        <strain evidence="13">A06</strain>
    </source>
</reference>
<comment type="pathway">
    <text evidence="1 10">Amino-acid biosynthesis; L-histidine biosynthesis; L-histidine from 5-phospho-alpha-D-ribose 1-diphosphate: step 5/9.</text>
</comment>
<dbReference type="GO" id="GO:0016829">
    <property type="term" value="F:lyase activity"/>
    <property type="evidence" value="ECO:0007669"/>
    <property type="project" value="UniProtKB-KW"/>
</dbReference>
<keyword evidence="10" id="KW-0963">Cytoplasm</keyword>
<keyword evidence="6 10" id="KW-0368">Histidine biosynthesis</keyword>
<comment type="subcellular location">
    <subcellularLocation>
        <location evidence="10">Cytoplasm</location>
    </subcellularLocation>
</comment>
<dbReference type="PROSITE" id="PS51273">
    <property type="entry name" value="GATASE_TYPE_1"/>
    <property type="match status" value="1"/>
</dbReference>
<protein>
    <recommendedName>
        <fullName evidence="10">Imidazole glycerol phosphate synthase subunit HisH</fullName>
        <ecNumber evidence="10">4.3.2.10</ecNumber>
    </recommendedName>
    <alternativeName>
        <fullName evidence="10">IGP synthase glutaminase subunit</fullName>
        <ecNumber evidence="10">3.5.1.2</ecNumber>
    </alternativeName>
    <alternativeName>
        <fullName evidence="10">IGP synthase subunit HisH</fullName>
    </alternativeName>
    <alternativeName>
        <fullName evidence="10">ImGP synthase subunit HisH</fullName>
        <shortName evidence="10">IGPS subunit HisH</shortName>
    </alternativeName>
</protein>
<evidence type="ECO:0000313" key="14">
    <source>
        <dbReference type="Proteomes" id="UP001163821"/>
    </source>
</evidence>
<feature type="domain" description="Glutamine amidotransferase" evidence="12">
    <location>
        <begin position="7"/>
        <end position="197"/>
    </location>
</feature>
<organism evidence="13 14">
    <name type="scientific">Gaoshiqia sediminis</name>
    <dbReference type="NCBI Taxonomy" id="2986998"/>
    <lineage>
        <taxon>Bacteria</taxon>
        <taxon>Pseudomonadati</taxon>
        <taxon>Bacteroidota</taxon>
        <taxon>Bacteroidia</taxon>
        <taxon>Marinilabiliales</taxon>
        <taxon>Prolixibacteraceae</taxon>
        <taxon>Gaoshiqia</taxon>
    </lineage>
</organism>
<proteinExistence type="inferred from homology"/>
<dbReference type="SUPFAM" id="SSF52317">
    <property type="entry name" value="Class I glutamine amidotransferase-like"/>
    <property type="match status" value="1"/>
</dbReference>
<feature type="active site" description="Nucleophile" evidence="10 11">
    <location>
        <position position="77"/>
    </location>
</feature>
<dbReference type="GO" id="GO:0004359">
    <property type="term" value="F:glutaminase activity"/>
    <property type="evidence" value="ECO:0007669"/>
    <property type="project" value="UniProtKB-EC"/>
</dbReference>
<dbReference type="HAMAP" id="MF_00278">
    <property type="entry name" value="HisH"/>
    <property type="match status" value="1"/>
</dbReference>
<dbReference type="GO" id="GO:0000105">
    <property type="term" value="P:L-histidine biosynthetic process"/>
    <property type="evidence" value="ECO:0007669"/>
    <property type="project" value="UniProtKB-UniRule"/>
</dbReference>
<keyword evidence="3 10" id="KW-0028">Amino-acid biosynthesis</keyword>
<dbReference type="AlphaFoldDB" id="A0AA41Y8G9"/>
<evidence type="ECO:0000256" key="7">
    <source>
        <dbReference type="ARBA" id="ARBA00023239"/>
    </source>
</evidence>
<keyword evidence="14" id="KW-1185">Reference proteome</keyword>
<evidence type="ECO:0000313" key="13">
    <source>
        <dbReference type="EMBL" id="MCW0481223.1"/>
    </source>
</evidence>
<evidence type="ECO:0000256" key="5">
    <source>
        <dbReference type="ARBA" id="ARBA00022962"/>
    </source>
</evidence>
<comment type="caution">
    <text evidence="13">The sequence shown here is derived from an EMBL/GenBank/DDBJ whole genome shotgun (WGS) entry which is preliminary data.</text>
</comment>
<comment type="subunit">
    <text evidence="2 10">Heterodimer of HisH and HisF.</text>
</comment>
<keyword evidence="4 10" id="KW-0378">Hydrolase</keyword>
<evidence type="ECO:0000256" key="9">
    <source>
        <dbReference type="ARBA" id="ARBA00049534"/>
    </source>
</evidence>
<comment type="function">
    <text evidence="10">IGPS catalyzes the conversion of PRFAR and glutamine to IGP, AICAR and glutamate. The HisH subunit catalyzes the hydrolysis of glutamine to glutamate and ammonia as part of the synthesis of IGP and AICAR. The resulting ammonia molecule is channeled to the active site of HisF.</text>
</comment>